<sequence>MKACLKLKAILINRIKVCRGTKLDKKLSDLECECLYNTCSLVVSGDSVCKECKKIQRTLRPKLLQLERKSCLKRLSLQLSPRKSYVCLEESNQIALWCKDKVRKYKLAHENMCAENVLAKMEKFDGHALMEKIKSMPNFPANQVALYKFIRDNNILSLPCVRTICCYLALVDTGCSFDPKFFEPLKKKFSN</sequence>
<evidence type="ECO:0000313" key="1">
    <source>
        <dbReference type="EMBL" id="KAJ8869491.1"/>
    </source>
</evidence>
<proteinExistence type="predicted"/>
<gene>
    <name evidence="1" type="ORF">PR048_028482</name>
</gene>
<organism evidence="1 2">
    <name type="scientific">Dryococelus australis</name>
    <dbReference type="NCBI Taxonomy" id="614101"/>
    <lineage>
        <taxon>Eukaryota</taxon>
        <taxon>Metazoa</taxon>
        <taxon>Ecdysozoa</taxon>
        <taxon>Arthropoda</taxon>
        <taxon>Hexapoda</taxon>
        <taxon>Insecta</taxon>
        <taxon>Pterygota</taxon>
        <taxon>Neoptera</taxon>
        <taxon>Polyneoptera</taxon>
        <taxon>Phasmatodea</taxon>
        <taxon>Verophasmatodea</taxon>
        <taxon>Anareolatae</taxon>
        <taxon>Phasmatidae</taxon>
        <taxon>Eurycanthinae</taxon>
        <taxon>Dryococelus</taxon>
    </lineage>
</organism>
<name>A0ABQ9GEJ6_9NEOP</name>
<comment type="caution">
    <text evidence="1">The sequence shown here is derived from an EMBL/GenBank/DDBJ whole genome shotgun (WGS) entry which is preliminary data.</text>
</comment>
<accession>A0ABQ9GEJ6</accession>
<dbReference type="Proteomes" id="UP001159363">
    <property type="component" value="Chromosome 12"/>
</dbReference>
<protein>
    <submittedName>
        <fullName evidence="1">Uncharacterized protein</fullName>
    </submittedName>
</protein>
<dbReference type="EMBL" id="JARBHB010000013">
    <property type="protein sequence ID" value="KAJ8869491.1"/>
    <property type="molecule type" value="Genomic_DNA"/>
</dbReference>
<evidence type="ECO:0000313" key="2">
    <source>
        <dbReference type="Proteomes" id="UP001159363"/>
    </source>
</evidence>
<keyword evidence="2" id="KW-1185">Reference proteome</keyword>
<reference evidence="1 2" key="1">
    <citation type="submission" date="2023-02" db="EMBL/GenBank/DDBJ databases">
        <title>LHISI_Scaffold_Assembly.</title>
        <authorList>
            <person name="Stuart O.P."/>
            <person name="Cleave R."/>
            <person name="Magrath M.J.L."/>
            <person name="Mikheyev A.S."/>
        </authorList>
    </citation>
    <scope>NUCLEOTIDE SEQUENCE [LARGE SCALE GENOMIC DNA]</scope>
    <source>
        <strain evidence="1">Daus_M_001</strain>
        <tissue evidence="1">Leg muscle</tissue>
    </source>
</reference>